<dbReference type="OrthoDB" id="5531344at2759"/>
<evidence type="ECO:0000313" key="5">
    <source>
        <dbReference type="Proteomes" id="UP000580250"/>
    </source>
</evidence>
<keyword evidence="1" id="KW-0963">Cytoplasm</keyword>
<dbReference type="Pfam" id="PF02391">
    <property type="entry name" value="MoaE"/>
    <property type="match status" value="1"/>
</dbReference>
<dbReference type="InterPro" id="IPR036563">
    <property type="entry name" value="MoaE_sf"/>
</dbReference>
<evidence type="ECO:0000256" key="3">
    <source>
        <dbReference type="ARBA" id="ARBA00023150"/>
    </source>
</evidence>
<evidence type="ECO:0000256" key="2">
    <source>
        <dbReference type="ARBA" id="ARBA00022679"/>
    </source>
</evidence>
<dbReference type="SUPFAM" id="SSF54690">
    <property type="entry name" value="Molybdopterin synthase subunit MoaE"/>
    <property type="match status" value="1"/>
</dbReference>
<accession>A0A6V7WY17</accession>
<dbReference type="CDD" id="cd00756">
    <property type="entry name" value="MoaE"/>
    <property type="match status" value="1"/>
</dbReference>
<evidence type="ECO:0000256" key="1">
    <source>
        <dbReference type="ARBA" id="ARBA00022490"/>
    </source>
</evidence>
<keyword evidence="3" id="KW-0501">Molybdenum cofactor biosynthesis</keyword>
<dbReference type="Gene3D" id="3.90.1170.40">
    <property type="entry name" value="Molybdopterin biosynthesis MoaE subunit"/>
    <property type="match status" value="1"/>
</dbReference>
<dbReference type="GO" id="GO:0016740">
    <property type="term" value="F:transferase activity"/>
    <property type="evidence" value="ECO:0007669"/>
    <property type="project" value="UniProtKB-KW"/>
</dbReference>
<keyword evidence="2" id="KW-0808">Transferase</keyword>
<gene>
    <name evidence="4" type="ORF">MENT_LOCUS44762</name>
</gene>
<comment type="caution">
    <text evidence="4">The sequence shown here is derived from an EMBL/GenBank/DDBJ whole genome shotgun (WGS) entry which is preliminary data.</text>
</comment>
<reference evidence="4 5" key="1">
    <citation type="submission" date="2020-08" db="EMBL/GenBank/DDBJ databases">
        <authorList>
            <person name="Koutsovoulos G."/>
            <person name="Danchin GJ E."/>
        </authorList>
    </citation>
    <scope>NUCLEOTIDE SEQUENCE [LARGE SCALE GENOMIC DNA]</scope>
</reference>
<dbReference type="FunFam" id="3.90.1170.40:FF:000002">
    <property type="entry name" value="Molybdopterin synthase catalytic subunit"/>
    <property type="match status" value="1"/>
</dbReference>
<dbReference type="InterPro" id="IPR003448">
    <property type="entry name" value="Mopterin_biosynth_MoaE"/>
</dbReference>
<dbReference type="GO" id="GO:0006777">
    <property type="term" value="P:Mo-molybdopterin cofactor biosynthetic process"/>
    <property type="evidence" value="ECO:0007669"/>
    <property type="project" value="UniProtKB-KW"/>
</dbReference>
<dbReference type="Gene3D" id="3.40.50.300">
    <property type="entry name" value="P-loop containing nucleotide triphosphate hydrolases"/>
    <property type="match status" value="1"/>
</dbReference>
<dbReference type="Proteomes" id="UP000580250">
    <property type="component" value="Unassembled WGS sequence"/>
</dbReference>
<evidence type="ECO:0000313" key="4">
    <source>
        <dbReference type="EMBL" id="CAD2191902.1"/>
    </source>
</evidence>
<dbReference type="AlphaFoldDB" id="A0A6V7WY17"/>
<protein>
    <submittedName>
        <fullName evidence="4">Uncharacterized protein</fullName>
    </submittedName>
</protein>
<name>A0A6V7WY17_MELEN</name>
<dbReference type="SUPFAM" id="SSF52540">
    <property type="entry name" value="P-loop containing nucleoside triphosphate hydrolases"/>
    <property type="match status" value="1"/>
</dbReference>
<dbReference type="Pfam" id="PF13238">
    <property type="entry name" value="AAA_18"/>
    <property type="match status" value="1"/>
</dbReference>
<proteinExistence type="predicted"/>
<dbReference type="EMBL" id="CAJEWN010000908">
    <property type="protein sequence ID" value="CAD2191902.1"/>
    <property type="molecule type" value="Genomic_DNA"/>
</dbReference>
<organism evidence="4 5">
    <name type="scientific">Meloidogyne enterolobii</name>
    <name type="common">Root-knot nematode worm</name>
    <name type="synonym">Meloidogyne mayaguensis</name>
    <dbReference type="NCBI Taxonomy" id="390850"/>
    <lineage>
        <taxon>Eukaryota</taxon>
        <taxon>Metazoa</taxon>
        <taxon>Ecdysozoa</taxon>
        <taxon>Nematoda</taxon>
        <taxon>Chromadorea</taxon>
        <taxon>Rhabditida</taxon>
        <taxon>Tylenchina</taxon>
        <taxon>Tylenchomorpha</taxon>
        <taxon>Tylenchoidea</taxon>
        <taxon>Meloidogynidae</taxon>
        <taxon>Meloidogyninae</taxon>
        <taxon>Meloidogyne</taxon>
    </lineage>
</organism>
<dbReference type="PANTHER" id="PTHR23404">
    <property type="entry name" value="MOLYBDOPTERIN SYNTHASE RELATED"/>
    <property type="match status" value="1"/>
</dbReference>
<dbReference type="InterPro" id="IPR027417">
    <property type="entry name" value="P-loop_NTPase"/>
</dbReference>
<sequence length="351" mass="40108">MLKQAFGKLKLTTGKSVVLGITGSTCTGKTTLANELSQKLINEGISTQVIHQDIFYKEKEEVITLTNLQDSSILFYNYDQIDSLKTEKMLEAVRKAKDLNQVVIVEGNMVTNLEEILKEIDAIILLTIDKKICEERRSKRIYDPPDEKGYFEQIVWPAWEQTLNETKIKLKTDNKRVAFKCSNNLIPLDEIVLEFIHLICDKLELTTSLINVNNSAKWVNSPNCGATSIFIGTTRDTFEDKILEQLEYEAYNDMAFSEMSKLCKEVRNKIPTIERICICHRLGQVPVGEISVFIATSSPQRKAAIEATEWLINSLKERVPIWKKELYSDGSSSWKENKEQPFNATIQSNHF</sequence>